<evidence type="ECO:0000313" key="2">
    <source>
        <dbReference type="EMBL" id="KAK3942644.1"/>
    </source>
</evidence>
<evidence type="ECO:0000313" key="3">
    <source>
        <dbReference type="Proteomes" id="UP001303473"/>
    </source>
</evidence>
<feature type="region of interest" description="Disordered" evidence="1">
    <location>
        <begin position="547"/>
        <end position="569"/>
    </location>
</feature>
<feature type="region of interest" description="Disordered" evidence="1">
    <location>
        <begin position="239"/>
        <end position="292"/>
    </location>
</feature>
<feature type="compositionally biased region" description="Pro residues" evidence="1">
    <location>
        <begin position="138"/>
        <end position="149"/>
    </location>
</feature>
<evidence type="ECO:0008006" key="4">
    <source>
        <dbReference type="Google" id="ProtNLM"/>
    </source>
</evidence>
<feature type="region of interest" description="Disordered" evidence="1">
    <location>
        <begin position="583"/>
        <end position="605"/>
    </location>
</feature>
<dbReference type="EMBL" id="MU853772">
    <property type="protein sequence ID" value="KAK3942644.1"/>
    <property type="molecule type" value="Genomic_DNA"/>
</dbReference>
<name>A0AAN6NCR4_9PEZI</name>
<reference evidence="3" key="1">
    <citation type="journal article" date="2023" name="Mol. Phylogenet. Evol.">
        <title>Genome-scale phylogeny and comparative genomics of the fungal order Sordariales.</title>
        <authorList>
            <person name="Hensen N."/>
            <person name="Bonometti L."/>
            <person name="Westerberg I."/>
            <person name="Brannstrom I.O."/>
            <person name="Guillou S."/>
            <person name="Cros-Aarteil S."/>
            <person name="Calhoun S."/>
            <person name="Haridas S."/>
            <person name="Kuo A."/>
            <person name="Mondo S."/>
            <person name="Pangilinan J."/>
            <person name="Riley R."/>
            <person name="LaButti K."/>
            <person name="Andreopoulos B."/>
            <person name="Lipzen A."/>
            <person name="Chen C."/>
            <person name="Yan M."/>
            <person name="Daum C."/>
            <person name="Ng V."/>
            <person name="Clum A."/>
            <person name="Steindorff A."/>
            <person name="Ohm R.A."/>
            <person name="Martin F."/>
            <person name="Silar P."/>
            <person name="Natvig D.O."/>
            <person name="Lalanne C."/>
            <person name="Gautier V."/>
            <person name="Ament-Velasquez S.L."/>
            <person name="Kruys A."/>
            <person name="Hutchinson M.I."/>
            <person name="Powell A.J."/>
            <person name="Barry K."/>
            <person name="Miller A.N."/>
            <person name="Grigoriev I.V."/>
            <person name="Debuchy R."/>
            <person name="Gladieux P."/>
            <person name="Hiltunen Thoren M."/>
            <person name="Johannesson H."/>
        </authorList>
    </citation>
    <scope>NUCLEOTIDE SEQUENCE [LARGE SCALE GENOMIC DNA]</scope>
    <source>
        <strain evidence="3">CBS 340.73</strain>
    </source>
</reference>
<feature type="compositionally biased region" description="Polar residues" evidence="1">
    <location>
        <begin position="259"/>
        <end position="269"/>
    </location>
</feature>
<sequence length="730" mass="79265">MAPVNGVTGKPAKPSAKRAPSKPVVPVLPLTYTQRPTSKPAPALPTSSAPVQRPHNQEAANEKSGEAEVREPHEPPAENTDKLGPAATESPDVVTPAAPPPIQTPVTSERGAPTVVAGEKTADTPTPPPASVTQPEPSHTPPRSSPSRPPSTSIKNPTTHYTARNAIPAPQPAVVNPTGFHQAHASNGSLVFGGFHGSNASSPAPHPTGGYPPPGFMPYPPATMPVAPVDGYGRPLLVSPTLDGYPPSSANHHGPPTPHSFQGSHSSAQAEEPGLSQHPLTNGHNPNGYAAEATGHSGMYTYPGFAVDSGPSYQNMRNQDETLRCLQEAFSDNIYADCMLEVHFINSALFRDHPDYQHMSLSLATPGHRLIFSRSRTLARAMKMQRTPPGGTLQLVCEDETMRPDVFFYAVRSLYGFSLGDGILPTDLRPRNLVDDFKLTLSYIATAHYLQLGWVQSLAVQRATRLLCWETIELVLKFSLPALVLPAPNHEYPFSELLEHALAFITQNFPKDFALDRDAGECTFPRLPPFDPPSRNPNAPTIAHGTSGTAYTHNRQSSATQTNMPRNSRLSINPRLSQIKFGDVTPPVRNGYGGHSERHPELLPSRRTPMGVESVLTRILLNLPFELLKRVLEHPDLAKSTGEIDQYARHQMITDIVSGREKRRHQALDRGIPQLRVLQETLDKLTAPLPVTRICDYYVNNMGFKEEVFPGDVPFLIHTWENGGAGSSTG</sequence>
<proteinExistence type="predicted"/>
<dbReference type="AlphaFoldDB" id="A0AAN6NCR4"/>
<gene>
    <name evidence="2" type="ORF">QBC46DRAFT_69513</name>
</gene>
<evidence type="ECO:0000256" key="1">
    <source>
        <dbReference type="SAM" id="MobiDB-lite"/>
    </source>
</evidence>
<dbReference type="Proteomes" id="UP001303473">
    <property type="component" value="Unassembled WGS sequence"/>
</dbReference>
<keyword evidence="3" id="KW-1185">Reference proteome</keyword>
<comment type="caution">
    <text evidence="2">The sequence shown here is derived from an EMBL/GenBank/DDBJ whole genome shotgun (WGS) entry which is preliminary data.</text>
</comment>
<protein>
    <recommendedName>
        <fullName evidence="4">BTB domain-containing protein</fullName>
    </recommendedName>
</protein>
<feature type="region of interest" description="Disordered" evidence="1">
    <location>
        <begin position="1"/>
        <end position="158"/>
    </location>
</feature>
<organism evidence="2 3">
    <name type="scientific">Diplogelasinospora grovesii</name>
    <dbReference type="NCBI Taxonomy" id="303347"/>
    <lineage>
        <taxon>Eukaryota</taxon>
        <taxon>Fungi</taxon>
        <taxon>Dikarya</taxon>
        <taxon>Ascomycota</taxon>
        <taxon>Pezizomycotina</taxon>
        <taxon>Sordariomycetes</taxon>
        <taxon>Sordariomycetidae</taxon>
        <taxon>Sordariales</taxon>
        <taxon>Diplogelasinosporaceae</taxon>
        <taxon>Diplogelasinospora</taxon>
    </lineage>
</organism>
<feature type="compositionally biased region" description="Basic and acidic residues" evidence="1">
    <location>
        <begin position="60"/>
        <end position="81"/>
    </location>
</feature>
<accession>A0AAN6NCR4</accession>